<dbReference type="Proteomes" id="UP000319732">
    <property type="component" value="Unassembled WGS sequence"/>
</dbReference>
<dbReference type="EMBL" id="VHSG01000020">
    <property type="protein sequence ID" value="TQV71754.1"/>
    <property type="molecule type" value="Genomic_DNA"/>
</dbReference>
<reference evidence="4 5" key="1">
    <citation type="submission" date="2019-06" db="EMBL/GenBank/DDBJ databases">
        <title>Whole genome sequence for Cellvibrionaceae sp. R142.</title>
        <authorList>
            <person name="Wang G."/>
        </authorList>
    </citation>
    <scope>NUCLEOTIDE SEQUENCE [LARGE SCALE GENOMIC DNA]</scope>
    <source>
        <strain evidence="4 5">R142</strain>
    </source>
</reference>
<dbReference type="GO" id="GO:0009103">
    <property type="term" value="P:lipopolysaccharide biosynthetic process"/>
    <property type="evidence" value="ECO:0007669"/>
    <property type="project" value="TreeGrafter"/>
</dbReference>
<evidence type="ECO:0000256" key="2">
    <source>
        <dbReference type="SAM" id="Phobius"/>
    </source>
</evidence>
<evidence type="ECO:0000259" key="3">
    <source>
        <dbReference type="Pfam" id="PF00534"/>
    </source>
</evidence>
<keyword evidence="5" id="KW-1185">Reference proteome</keyword>
<feature type="domain" description="Glycosyl transferase family 1" evidence="3">
    <location>
        <begin position="173"/>
        <end position="305"/>
    </location>
</feature>
<keyword evidence="1 4" id="KW-0808">Transferase</keyword>
<dbReference type="OrthoDB" id="9802525at2"/>
<dbReference type="SUPFAM" id="SSF53756">
    <property type="entry name" value="UDP-Glycosyltransferase/glycogen phosphorylase"/>
    <property type="match status" value="1"/>
</dbReference>
<evidence type="ECO:0000256" key="1">
    <source>
        <dbReference type="ARBA" id="ARBA00022679"/>
    </source>
</evidence>
<keyword evidence="2" id="KW-1133">Transmembrane helix</keyword>
<feature type="transmembrane region" description="Helical" evidence="2">
    <location>
        <begin position="53"/>
        <end position="73"/>
    </location>
</feature>
<dbReference type="InterPro" id="IPR001296">
    <property type="entry name" value="Glyco_trans_1"/>
</dbReference>
<evidence type="ECO:0000313" key="5">
    <source>
        <dbReference type="Proteomes" id="UP000319732"/>
    </source>
</evidence>
<evidence type="ECO:0000313" key="4">
    <source>
        <dbReference type="EMBL" id="TQV71754.1"/>
    </source>
</evidence>
<comment type="caution">
    <text evidence="4">The sequence shown here is derived from an EMBL/GenBank/DDBJ whole genome shotgun (WGS) entry which is preliminary data.</text>
</comment>
<dbReference type="PANTHER" id="PTHR46401">
    <property type="entry name" value="GLYCOSYLTRANSFERASE WBBK-RELATED"/>
    <property type="match status" value="1"/>
</dbReference>
<keyword evidence="2" id="KW-0812">Transmembrane</keyword>
<protein>
    <submittedName>
        <fullName evidence="4">Glycosyltransferase</fullName>
    </submittedName>
</protein>
<dbReference type="Pfam" id="PF00534">
    <property type="entry name" value="Glycos_transf_1"/>
    <property type="match status" value="1"/>
</dbReference>
<gene>
    <name evidence="4" type="ORF">FKG94_19080</name>
</gene>
<dbReference type="GO" id="GO:0016757">
    <property type="term" value="F:glycosyltransferase activity"/>
    <property type="evidence" value="ECO:0007669"/>
    <property type="project" value="InterPro"/>
</dbReference>
<name>A0A545T3F9_9GAMM</name>
<sequence length="330" mass="38372">MHRHGKKYLATNFRFEQKSEKLDIRKFNKLNPFSANGLREVARMVKDLPKIDLIFYANPSFFEYVFIAFLKVFTWKRVKIALFDLILKYPGSTRLETYIAFVKGFFLRRFDCIFVIHRDTTGYEEHYGLRREKFHYIPFKANNYFRRDDYEIKDEGFVLSLGGSQRDYETLCQAAEGQDWPVVIVCRDDSRARHNALLPHRFPGNVKHISDFVDAEHWNRLLSSCTLVVVPIREEAIQPAGISVYLEAMIYRKACIVTKGASSVGIIDRNNRAIQVPPRDSEALREAIESLWRDPALRQQYADAGHSYATGLKDDNRMRSDILNALESLG</sequence>
<accession>A0A545T3F9</accession>
<dbReference type="PANTHER" id="PTHR46401:SF2">
    <property type="entry name" value="GLYCOSYLTRANSFERASE WBBK-RELATED"/>
    <property type="match status" value="1"/>
</dbReference>
<dbReference type="RefSeq" id="WP_142928530.1">
    <property type="nucleotide sequence ID" value="NZ_ML660099.1"/>
</dbReference>
<proteinExistence type="predicted"/>
<dbReference type="AlphaFoldDB" id="A0A545T3F9"/>
<dbReference type="Gene3D" id="3.40.50.2000">
    <property type="entry name" value="Glycogen Phosphorylase B"/>
    <property type="match status" value="1"/>
</dbReference>
<organism evidence="4 5">
    <name type="scientific">Exilibacterium tricleocarpae</name>
    <dbReference type="NCBI Taxonomy" id="2591008"/>
    <lineage>
        <taxon>Bacteria</taxon>
        <taxon>Pseudomonadati</taxon>
        <taxon>Pseudomonadota</taxon>
        <taxon>Gammaproteobacteria</taxon>
        <taxon>Cellvibrionales</taxon>
        <taxon>Cellvibrionaceae</taxon>
        <taxon>Exilibacterium</taxon>
    </lineage>
</organism>
<keyword evidence="2" id="KW-0472">Membrane</keyword>